<evidence type="ECO:0000256" key="1">
    <source>
        <dbReference type="SAM" id="MobiDB-lite"/>
    </source>
</evidence>
<evidence type="ECO:0000313" key="3">
    <source>
        <dbReference type="Proteomes" id="UP000198967"/>
    </source>
</evidence>
<name>A0A1G8CE90_PSEOR</name>
<feature type="compositionally biased region" description="Pro residues" evidence="1">
    <location>
        <begin position="36"/>
        <end position="47"/>
    </location>
</feature>
<reference evidence="2 3" key="1">
    <citation type="submission" date="2016-10" db="EMBL/GenBank/DDBJ databases">
        <authorList>
            <person name="de Groot N.N."/>
        </authorList>
    </citation>
    <scope>NUCLEOTIDE SEQUENCE [LARGE SCALE GENOMIC DNA]</scope>
    <source>
        <strain evidence="2 3">CGMCC 4.3143</strain>
    </source>
</reference>
<gene>
    <name evidence="2" type="ORF">SAMN05216377_12274</name>
</gene>
<proteinExistence type="predicted"/>
<keyword evidence="3" id="KW-1185">Reference proteome</keyword>
<dbReference type="RefSeq" id="WP_218130026.1">
    <property type="nucleotide sequence ID" value="NZ_FNBE01000022.1"/>
</dbReference>
<dbReference type="EMBL" id="FNBE01000022">
    <property type="protein sequence ID" value="SDH43794.1"/>
    <property type="molecule type" value="Genomic_DNA"/>
</dbReference>
<dbReference type="Proteomes" id="UP000198967">
    <property type="component" value="Unassembled WGS sequence"/>
</dbReference>
<evidence type="ECO:0008006" key="4">
    <source>
        <dbReference type="Google" id="ProtNLM"/>
    </source>
</evidence>
<accession>A0A1G8CE90</accession>
<dbReference type="InterPro" id="IPR032584">
    <property type="entry name" value="DUF4913"/>
</dbReference>
<feature type="region of interest" description="Disordered" evidence="1">
    <location>
        <begin position="32"/>
        <end position="51"/>
    </location>
</feature>
<sequence length="161" mass="18230">MTDLDDLRARIERLEGVTAHHTDLLDDLVNGVIGPRPEPTPSPPAPQPSRAIDPEDLAAWVQRHVTSVIARPIRGELRWCPRWWEHAEALFRFEALHRAWTELGGEPGTALSVWIRDHLDPCLRELLSPTGPFADCDLTERFGMRGDHLPLSTLHTVPYRS</sequence>
<evidence type="ECO:0000313" key="2">
    <source>
        <dbReference type="EMBL" id="SDH43794.1"/>
    </source>
</evidence>
<organism evidence="2 3">
    <name type="scientific">Pseudonocardia oroxyli</name>
    <dbReference type="NCBI Taxonomy" id="366584"/>
    <lineage>
        <taxon>Bacteria</taxon>
        <taxon>Bacillati</taxon>
        <taxon>Actinomycetota</taxon>
        <taxon>Actinomycetes</taxon>
        <taxon>Pseudonocardiales</taxon>
        <taxon>Pseudonocardiaceae</taxon>
        <taxon>Pseudonocardia</taxon>
    </lineage>
</organism>
<protein>
    <recommendedName>
        <fullName evidence="4">DUF4913 domain-containing protein</fullName>
    </recommendedName>
</protein>
<dbReference type="STRING" id="366584.SAMN05216377_12274"/>
<dbReference type="Pfam" id="PF16259">
    <property type="entry name" value="DUF4913"/>
    <property type="match status" value="1"/>
</dbReference>
<dbReference type="AlphaFoldDB" id="A0A1G8CE90"/>